<gene>
    <name evidence="9" type="primary">rpl15p</name>
    <name evidence="5" type="synonym">rpl15</name>
    <name evidence="10" type="ORF">GW779_05790</name>
    <name evidence="9" type="ORF">GW910_06365</name>
</gene>
<comment type="subunit">
    <text evidence="5">Part of the 50S ribosomal subunit.</text>
</comment>
<feature type="compositionally biased region" description="Basic and acidic residues" evidence="7">
    <location>
        <begin position="150"/>
        <end position="170"/>
    </location>
</feature>
<sequence length="170" mass="19185">MAVKDRKNRKLRGSKHCGWGIQKHRGKGSQGGAGNSGWYKQKWCLYSKYFKDIHGSHGFTRHSSDNEIMTINVGDIERNLVKFVNEGKIRVENETYHLNLAAIGYDKLLGNGKISHKFVIEVDSLSEKAKEKIESAGGIIKKTNADEDNADKKDANENKINIPKKDITER</sequence>
<dbReference type="InterPro" id="IPR030878">
    <property type="entry name" value="Ribosomal_uL15"/>
</dbReference>
<dbReference type="PANTHER" id="PTHR11721:SF3">
    <property type="entry name" value="LARGE RIBOSOMAL SUBUNIT PROTEIN UL15"/>
    <property type="match status" value="1"/>
</dbReference>
<dbReference type="Gene3D" id="3.100.10.10">
    <property type="match status" value="1"/>
</dbReference>
<dbReference type="GO" id="GO:0003735">
    <property type="term" value="F:structural constituent of ribosome"/>
    <property type="evidence" value="ECO:0007669"/>
    <property type="project" value="InterPro"/>
</dbReference>
<evidence type="ECO:0000256" key="2">
    <source>
        <dbReference type="ARBA" id="ARBA00022980"/>
    </source>
</evidence>
<keyword evidence="5" id="KW-0699">rRNA-binding</keyword>
<dbReference type="EMBL" id="JAACVF010000193">
    <property type="protein sequence ID" value="NCN65661.1"/>
    <property type="molecule type" value="Genomic_DNA"/>
</dbReference>
<dbReference type="Proteomes" id="UP000738826">
    <property type="component" value="Unassembled WGS sequence"/>
</dbReference>
<dbReference type="Pfam" id="PF00828">
    <property type="entry name" value="Ribosomal_L27A"/>
    <property type="match status" value="1"/>
</dbReference>
<accession>A0A8J7YTW6</accession>
<name>A0A8J7YTW6_9ARCH</name>
<reference evidence="9" key="1">
    <citation type="submission" date="2019-11" db="EMBL/GenBank/DDBJ databases">
        <title>Lipid analysis of CO2-rich subsurface aquifers suggests an autotrophy-based deep biosphere with lysolipids enriched in CPR bacteria.</title>
        <authorList>
            <person name="Probst A.J."/>
            <person name="Elling F.J."/>
            <person name="Castelle C.J."/>
            <person name="Zhu Q."/>
            <person name="Elvert M."/>
            <person name="Birarda G."/>
            <person name="Holman H.-Y."/>
            <person name="Lane K.R."/>
            <person name="Ladd B."/>
            <person name="Ryan M.C."/>
            <person name="Woyke T."/>
            <person name="Hinrichs K.-U."/>
            <person name="Banfield J.F."/>
        </authorList>
    </citation>
    <scope>NUCLEOTIDE SEQUENCE</scope>
    <source>
        <strain evidence="9">CG_2015-01_33_1645</strain>
        <strain evidence="10">CG_2015-04_33_537</strain>
    </source>
</reference>
<comment type="similarity">
    <text evidence="1 5 6">Belongs to the universal ribosomal protein uL15 family.</text>
</comment>
<evidence type="ECO:0000256" key="5">
    <source>
        <dbReference type="HAMAP-Rule" id="MF_01341"/>
    </source>
</evidence>
<dbReference type="PANTHER" id="PTHR11721">
    <property type="entry name" value="60S RIBOSOMAL PROTEIN L27A"/>
    <property type="match status" value="1"/>
</dbReference>
<dbReference type="GO" id="GO:0022625">
    <property type="term" value="C:cytosolic large ribosomal subunit"/>
    <property type="evidence" value="ECO:0007669"/>
    <property type="project" value="TreeGrafter"/>
</dbReference>
<dbReference type="Gene3D" id="4.10.990.10">
    <property type="match status" value="1"/>
</dbReference>
<evidence type="ECO:0000256" key="7">
    <source>
        <dbReference type="SAM" id="MobiDB-lite"/>
    </source>
</evidence>
<evidence type="ECO:0000313" key="9">
    <source>
        <dbReference type="EMBL" id="NCN65661.1"/>
    </source>
</evidence>
<dbReference type="AlphaFoldDB" id="A0A8J7YTW6"/>
<evidence type="ECO:0000259" key="8">
    <source>
        <dbReference type="Pfam" id="PF00828"/>
    </source>
</evidence>
<evidence type="ECO:0000256" key="6">
    <source>
        <dbReference type="RuleBase" id="RU003888"/>
    </source>
</evidence>
<comment type="function">
    <text evidence="5">Binds to the 23S rRNA.</text>
</comment>
<evidence type="ECO:0000256" key="1">
    <source>
        <dbReference type="ARBA" id="ARBA00007320"/>
    </source>
</evidence>
<dbReference type="Proteomes" id="UP000768163">
    <property type="component" value="Unassembled WGS sequence"/>
</dbReference>
<dbReference type="PROSITE" id="PS00475">
    <property type="entry name" value="RIBOSOMAL_L15"/>
    <property type="match status" value="1"/>
</dbReference>
<dbReference type="SUPFAM" id="SSF52080">
    <property type="entry name" value="Ribosomal proteins L15p and L18e"/>
    <property type="match status" value="1"/>
</dbReference>
<dbReference type="GO" id="GO:0006412">
    <property type="term" value="P:translation"/>
    <property type="evidence" value="ECO:0007669"/>
    <property type="project" value="UniProtKB-UniRule"/>
</dbReference>
<dbReference type="GO" id="GO:0019843">
    <property type="term" value="F:rRNA binding"/>
    <property type="evidence" value="ECO:0007669"/>
    <property type="project" value="UniProtKB-UniRule"/>
</dbReference>
<evidence type="ECO:0000313" key="11">
    <source>
        <dbReference type="Proteomes" id="UP000768163"/>
    </source>
</evidence>
<keyword evidence="2 5" id="KW-0689">Ribosomal protein</keyword>
<organism evidence="9 11">
    <name type="scientific">Candidatus Altarchaeum hamiconexum</name>
    <dbReference type="NCBI Taxonomy" id="1803513"/>
    <lineage>
        <taxon>Archaea</taxon>
        <taxon>Candidatus Altarchaeota</taxon>
        <taxon>Candidatus Altiarchaeia</taxon>
        <taxon>Candidatus Altarchaeales</taxon>
        <taxon>Candidatus Altarchaeaceae</taxon>
        <taxon>Candidatus Altarchaeum</taxon>
    </lineage>
</organism>
<proteinExistence type="inferred from homology"/>
<dbReference type="EMBL" id="JAACQH010000125">
    <property type="protein sequence ID" value="NCS91894.1"/>
    <property type="molecule type" value="Genomic_DNA"/>
</dbReference>
<evidence type="ECO:0000256" key="4">
    <source>
        <dbReference type="ARBA" id="ARBA00035200"/>
    </source>
</evidence>
<comment type="caution">
    <text evidence="9">The sequence shown here is derived from an EMBL/GenBank/DDBJ whole genome shotgun (WGS) entry which is preliminary data.</text>
</comment>
<feature type="region of interest" description="Disordered" evidence="7">
    <location>
        <begin position="136"/>
        <end position="170"/>
    </location>
</feature>
<keyword evidence="3 5" id="KW-0687">Ribonucleoprotein</keyword>
<dbReference type="HAMAP" id="MF_01341">
    <property type="entry name" value="Ribosomal_uL15"/>
    <property type="match status" value="1"/>
</dbReference>
<protein>
    <recommendedName>
        <fullName evidence="4 5">Large ribosomal subunit protein uL15</fullName>
    </recommendedName>
</protein>
<evidence type="ECO:0000313" key="10">
    <source>
        <dbReference type="EMBL" id="NCS91894.1"/>
    </source>
</evidence>
<feature type="domain" description="Large ribosomal subunit protein uL15/eL18" evidence="8">
    <location>
        <begin position="79"/>
        <end position="140"/>
    </location>
</feature>
<keyword evidence="5" id="KW-0694">RNA-binding</keyword>
<dbReference type="InterPro" id="IPR021131">
    <property type="entry name" value="Ribosomal_uL15/eL18"/>
</dbReference>
<dbReference type="InterPro" id="IPR027386">
    <property type="entry name" value="Rbsml_uL15_N"/>
</dbReference>
<dbReference type="InterPro" id="IPR036227">
    <property type="entry name" value="Ribosomal_uL15/eL18_sf"/>
</dbReference>
<evidence type="ECO:0000256" key="3">
    <source>
        <dbReference type="ARBA" id="ARBA00023274"/>
    </source>
</evidence>
<dbReference type="InterPro" id="IPR001196">
    <property type="entry name" value="Ribosomal_uL15_CS"/>
</dbReference>